<reference evidence="3" key="1">
    <citation type="journal article" date="2020" name="New Phytol.">
        <title>Comparative genomics reveals dynamic genome evolution in host specialist ectomycorrhizal fungi.</title>
        <authorList>
            <person name="Lofgren L.A."/>
            <person name="Nguyen N.H."/>
            <person name="Vilgalys R."/>
            <person name="Ruytinx J."/>
            <person name="Liao H.L."/>
            <person name="Branco S."/>
            <person name="Kuo A."/>
            <person name="LaButti K."/>
            <person name="Lipzen A."/>
            <person name="Andreopoulos W."/>
            <person name="Pangilinan J."/>
            <person name="Riley R."/>
            <person name="Hundley H."/>
            <person name="Na H."/>
            <person name="Barry K."/>
            <person name="Grigoriev I.V."/>
            <person name="Stajich J.E."/>
            <person name="Kennedy P.G."/>
        </authorList>
    </citation>
    <scope>NUCLEOTIDE SEQUENCE</scope>
    <source>
        <strain evidence="3">FC423</strain>
    </source>
</reference>
<dbReference type="InterPro" id="IPR045340">
    <property type="entry name" value="DUF6533"/>
</dbReference>
<keyword evidence="1" id="KW-0472">Membrane</keyword>
<dbReference type="Proteomes" id="UP000823399">
    <property type="component" value="Unassembled WGS sequence"/>
</dbReference>
<dbReference type="RefSeq" id="XP_041296460.1">
    <property type="nucleotide sequence ID" value="XM_041428759.1"/>
</dbReference>
<name>A0A9P7FET1_9AGAM</name>
<feature type="transmembrane region" description="Helical" evidence="1">
    <location>
        <begin position="121"/>
        <end position="147"/>
    </location>
</feature>
<feature type="domain" description="DUF6533" evidence="2">
    <location>
        <begin position="21"/>
        <end position="66"/>
    </location>
</feature>
<evidence type="ECO:0000256" key="1">
    <source>
        <dbReference type="SAM" id="Phobius"/>
    </source>
</evidence>
<feature type="transmembrane region" description="Helical" evidence="1">
    <location>
        <begin position="88"/>
        <end position="109"/>
    </location>
</feature>
<evidence type="ECO:0000259" key="2">
    <source>
        <dbReference type="Pfam" id="PF20151"/>
    </source>
</evidence>
<dbReference type="Pfam" id="PF20151">
    <property type="entry name" value="DUF6533"/>
    <property type="match status" value="1"/>
</dbReference>
<organism evidence="3 4">
    <name type="scientific">Suillus discolor</name>
    <dbReference type="NCBI Taxonomy" id="1912936"/>
    <lineage>
        <taxon>Eukaryota</taxon>
        <taxon>Fungi</taxon>
        <taxon>Dikarya</taxon>
        <taxon>Basidiomycota</taxon>
        <taxon>Agaricomycotina</taxon>
        <taxon>Agaricomycetes</taxon>
        <taxon>Agaricomycetidae</taxon>
        <taxon>Boletales</taxon>
        <taxon>Suillineae</taxon>
        <taxon>Suillaceae</taxon>
        <taxon>Suillus</taxon>
    </lineage>
</organism>
<keyword evidence="4" id="KW-1185">Reference proteome</keyword>
<keyword evidence="1" id="KW-1133">Transmembrane helix</keyword>
<comment type="caution">
    <text evidence="3">The sequence shown here is derived from an EMBL/GenBank/DDBJ whole genome shotgun (WGS) entry which is preliminary data.</text>
</comment>
<proteinExistence type="predicted"/>
<dbReference type="GeneID" id="64691018"/>
<protein>
    <recommendedName>
        <fullName evidence="2">DUF6533 domain-containing protein</fullName>
    </recommendedName>
</protein>
<keyword evidence="1" id="KW-0812">Transmembrane</keyword>
<feature type="transmembrane region" description="Helical" evidence="1">
    <location>
        <begin position="55"/>
        <end position="76"/>
    </location>
</feature>
<dbReference type="AlphaFoldDB" id="A0A9P7FET1"/>
<feature type="transmembrane region" description="Helical" evidence="1">
    <location>
        <begin position="167"/>
        <end position="191"/>
    </location>
</feature>
<gene>
    <name evidence="3" type="ORF">F5147DRAFT_23648</name>
</gene>
<dbReference type="EMBL" id="JABBWM010000010">
    <property type="protein sequence ID" value="KAG2114347.1"/>
    <property type="molecule type" value="Genomic_DNA"/>
</dbReference>
<sequence length="290" mass="32989">MKPSANDVQIAAAWGLHYFAYIRMAQATFWTYDYVCCLHEEWTFLRQSRWTRVKVMYIFARYAPLFSTTIGLYITFSPDENPNKCRQLINIYTCAGLISLICSECIFVLKTCALWNNNRVLRVAMLTTSFAVTAISAGLRFKAIAISHVATSVIPGITGCSWSLGGIWYYMSFVLLLIFQLGLFSLTLIHVIQSWRTARGHLYTILVKHNIFYYACGLLLTATNMLIPVLFSDSLFHSFEDLEVCVLAIIATRMHLHLWHNDQHVHISGLQTFLSNTCILVGSEPEVTES</sequence>
<evidence type="ECO:0000313" key="3">
    <source>
        <dbReference type="EMBL" id="KAG2114347.1"/>
    </source>
</evidence>
<evidence type="ECO:0000313" key="4">
    <source>
        <dbReference type="Proteomes" id="UP000823399"/>
    </source>
</evidence>
<dbReference type="OrthoDB" id="2644814at2759"/>
<accession>A0A9P7FET1</accession>
<feature type="transmembrane region" description="Helical" evidence="1">
    <location>
        <begin position="211"/>
        <end position="231"/>
    </location>
</feature>